<dbReference type="InterPro" id="IPR023451">
    <property type="entry name" value="Thymidate_synth/dCMP_Mease_dom"/>
</dbReference>
<dbReference type="PANTHER" id="PTHR11548:SF1">
    <property type="entry name" value="THYMIDYLATE SYNTHASE 1"/>
    <property type="match status" value="1"/>
</dbReference>
<dbReference type="PANTHER" id="PTHR11548">
    <property type="entry name" value="THYMIDYLATE SYNTHASE 1"/>
    <property type="match status" value="1"/>
</dbReference>
<protein>
    <submittedName>
        <fullName evidence="4">Thymidylate synthase</fullName>
    </submittedName>
</protein>
<keyword evidence="1" id="KW-0489">Methyltransferase</keyword>
<gene>
    <name evidence="4" type="ORF">ABM479_05635</name>
</gene>
<keyword evidence="2" id="KW-0808">Transferase</keyword>
<accession>A0AAU7RUN8</accession>
<dbReference type="Gene3D" id="3.30.572.10">
    <property type="entry name" value="Thymidylate synthase/dCMP hydroxymethylase domain"/>
    <property type="match status" value="1"/>
</dbReference>
<reference evidence="4" key="1">
    <citation type="submission" date="2024-06" db="EMBL/GenBank/DDBJ databases">
        <authorList>
            <person name="Li T."/>
            <person name="Gao R."/>
        </authorList>
    </citation>
    <scope>NUCLEOTIDE SEQUENCE</scope>
    <source>
        <strain evidence="4">ZPR3</strain>
    </source>
</reference>
<dbReference type="GO" id="GO:0005829">
    <property type="term" value="C:cytosol"/>
    <property type="evidence" value="ECO:0007669"/>
    <property type="project" value="TreeGrafter"/>
</dbReference>
<dbReference type="InterPro" id="IPR045097">
    <property type="entry name" value="Thymidate_synth/dCMP_Mease"/>
</dbReference>
<evidence type="ECO:0000313" key="4">
    <source>
        <dbReference type="EMBL" id="XBT93945.1"/>
    </source>
</evidence>
<dbReference type="RefSeq" id="WP_349958065.1">
    <property type="nucleotide sequence ID" value="NZ_CP157960.1"/>
</dbReference>
<dbReference type="AlphaFoldDB" id="A0AAU7RUN8"/>
<proteinExistence type="predicted"/>
<evidence type="ECO:0000256" key="1">
    <source>
        <dbReference type="ARBA" id="ARBA00022603"/>
    </source>
</evidence>
<dbReference type="GO" id="GO:0004799">
    <property type="term" value="F:thymidylate synthase activity"/>
    <property type="evidence" value="ECO:0007669"/>
    <property type="project" value="TreeGrafter"/>
</dbReference>
<dbReference type="EMBL" id="CP157960">
    <property type="protein sequence ID" value="XBT93945.1"/>
    <property type="molecule type" value="Genomic_DNA"/>
</dbReference>
<dbReference type="GO" id="GO:0032259">
    <property type="term" value="P:methylation"/>
    <property type="evidence" value="ECO:0007669"/>
    <property type="project" value="UniProtKB-KW"/>
</dbReference>
<evidence type="ECO:0000256" key="2">
    <source>
        <dbReference type="ARBA" id="ARBA00022679"/>
    </source>
</evidence>
<dbReference type="GO" id="GO:0006231">
    <property type="term" value="P:dTMP biosynthetic process"/>
    <property type="evidence" value="ECO:0007669"/>
    <property type="project" value="TreeGrafter"/>
</dbReference>
<organism evidence="4">
    <name type="scientific">Rhizobium sp. ZPR3</name>
    <dbReference type="NCBI Taxonomy" id="3158967"/>
    <lineage>
        <taxon>Bacteria</taxon>
        <taxon>Pseudomonadati</taxon>
        <taxon>Pseudomonadota</taxon>
        <taxon>Alphaproteobacteria</taxon>
        <taxon>Hyphomicrobiales</taxon>
        <taxon>Rhizobiaceae</taxon>
        <taxon>Rhizobium/Agrobacterium group</taxon>
        <taxon>Rhizobium</taxon>
    </lineage>
</organism>
<feature type="domain" description="Thymidylate synthase/dCMP hydroxymethylase" evidence="3">
    <location>
        <begin position="51"/>
        <end position="226"/>
    </location>
</feature>
<dbReference type="Pfam" id="PF00303">
    <property type="entry name" value="Thymidylat_synt"/>
    <property type="match status" value="1"/>
</dbReference>
<dbReference type="InterPro" id="IPR036926">
    <property type="entry name" value="Thymidate_synth/dCMP_Mease_sf"/>
</dbReference>
<name>A0AAU7RUN8_9HYPH</name>
<evidence type="ECO:0000259" key="3">
    <source>
        <dbReference type="Pfam" id="PF00303"/>
    </source>
</evidence>
<dbReference type="SUPFAM" id="SSF55831">
    <property type="entry name" value="Thymidylate synthase/dCMP hydroxymethylase"/>
    <property type="match status" value="1"/>
</dbReference>
<sequence length="533" mass="60454">MPSYRNISFATAASVADVLQYGSEVVVRGKQTRELIERVTVLERPLERYLFLPKRHNDVFAQFAETMWVLAGRNDFAWLEGYLPRAAEYSDDGHTWRGGYGPRLRHWSGNVDQIDEVRKLLLADTVSRRAVMVLFDPGQDFVDSQDIPCNNWLSWIARDGKLHLSVAIRSNDAMWGFSGVNSFEWSILHELMAHWLGLEVGRASYFATSFHLYDRHYERGRQMVEQFHDLTPYDFGVKRLRFETSWDEFQTKLDQWFSLERVIRANPTVSLFGHGRTGDPLLDSGLALVHVRWAHERWGIDRLKSELAGLPADDYAAAMYDQLGRTYPALRDDIPQVPIANFFDACSNRTTNRPDDFKAAIKSLHSMKDRAYGSSWKRRGELVSILPNIARKSDRLETLVSTGAVMKGETMLDTAVDLLVYAEKYRLFLAESLADGILLPVGVPQPLSSHDVNFNALIDGLDLEPPDQQFQELVQDIVGHFDTCWRAAEANTGKDHRLIQAGHLAAAAGRLVAKVLNEDQVSAAKFVRAELIS</sequence>